<dbReference type="Proteomes" id="UP000027265">
    <property type="component" value="Unassembled WGS sequence"/>
</dbReference>
<accession>A0A067PQJ6</accession>
<dbReference type="HOGENOM" id="CLU_609820_0_0_1"/>
<feature type="compositionally biased region" description="Low complexity" evidence="1">
    <location>
        <begin position="357"/>
        <end position="366"/>
    </location>
</feature>
<evidence type="ECO:0000313" key="2">
    <source>
        <dbReference type="EMBL" id="KDQ53582.1"/>
    </source>
</evidence>
<feature type="compositionally biased region" description="Polar residues" evidence="1">
    <location>
        <begin position="255"/>
        <end position="321"/>
    </location>
</feature>
<feature type="region of interest" description="Disordered" evidence="1">
    <location>
        <begin position="1"/>
        <end position="20"/>
    </location>
</feature>
<dbReference type="OrthoDB" id="3049768at2759"/>
<feature type="region of interest" description="Disordered" evidence="1">
    <location>
        <begin position="28"/>
        <end position="64"/>
    </location>
</feature>
<reference evidence="2" key="2">
    <citation type="journal article" date="2014" name="Proc. Natl. Acad. Sci. U.S.A.">
        <title>Extensive sampling of basidiomycete genomes demonstrates inadequacy of the white rot/brown rot paradigm for wood decay fungi.</title>
        <authorList>
            <person name="Riley R."/>
            <person name="Salamov A.A."/>
            <person name="Brown D.W."/>
            <person name="Nagy L.G."/>
            <person name="Floudas D."/>
            <person name="Held B.W."/>
            <person name="Levasseur A."/>
            <person name="Lombard V."/>
            <person name="Morin E."/>
            <person name="Otillar R."/>
            <person name="Lindquist E.A."/>
            <person name="Sun H."/>
            <person name="LaButti K.M."/>
            <person name="Schmutz J."/>
            <person name="Jabbour D."/>
            <person name="Luo H."/>
            <person name="Baker S.E."/>
            <person name="Pisabarro A.G."/>
            <person name="Walton J.D."/>
            <person name="Blanchette R.A."/>
            <person name="Henrissat B."/>
            <person name="Martin F."/>
            <person name="Cullen D."/>
            <person name="Hibbett D.S."/>
            <person name="Grigoriev I.V."/>
        </authorList>
    </citation>
    <scope>NUCLEOTIDE SEQUENCE</scope>
    <source>
        <strain evidence="2">MUCL 33604</strain>
    </source>
</reference>
<protein>
    <recommendedName>
        <fullName evidence="5">Myb/SANT-like domain-containing protein</fullName>
    </recommendedName>
</protein>
<evidence type="ECO:0000313" key="3">
    <source>
        <dbReference type="EMBL" id="KDQ60713.1"/>
    </source>
</evidence>
<evidence type="ECO:0000313" key="4">
    <source>
        <dbReference type="Proteomes" id="UP000027265"/>
    </source>
</evidence>
<dbReference type="AlphaFoldDB" id="A0A067PQJ6"/>
<evidence type="ECO:0000256" key="1">
    <source>
        <dbReference type="SAM" id="MobiDB-lite"/>
    </source>
</evidence>
<feature type="region of interest" description="Disordered" evidence="1">
    <location>
        <begin position="227"/>
        <end position="335"/>
    </location>
</feature>
<organism evidence="2 4">
    <name type="scientific">Jaapia argillacea MUCL 33604</name>
    <dbReference type="NCBI Taxonomy" id="933084"/>
    <lineage>
        <taxon>Eukaryota</taxon>
        <taxon>Fungi</taxon>
        <taxon>Dikarya</taxon>
        <taxon>Basidiomycota</taxon>
        <taxon>Agaricomycotina</taxon>
        <taxon>Agaricomycetes</taxon>
        <taxon>Agaricomycetidae</taxon>
        <taxon>Jaapiales</taxon>
        <taxon>Jaapiaceae</taxon>
        <taxon>Jaapia</taxon>
    </lineage>
</organism>
<reference evidence="4" key="1">
    <citation type="journal article" date="2014" name="Proc. Natl. Acad. Sci. U.S.A.">
        <title>Extensive sampling of basidiomycete genomes demonstrates inadequacy of the white-rot/brown-rot paradigm for wood decay fungi.</title>
        <authorList>
            <person name="Riley R."/>
            <person name="Salamov A.A."/>
            <person name="Brown D.W."/>
            <person name="Nagy L.G."/>
            <person name="Floudas D."/>
            <person name="Held B.W."/>
            <person name="Levasseur A."/>
            <person name="Lombard V."/>
            <person name="Morin E."/>
            <person name="Otillar R."/>
            <person name="Lindquist E.A."/>
            <person name="Sun H."/>
            <person name="LaButti K.M."/>
            <person name="Schmutz J."/>
            <person name="Jabbour D."/>
            <person name="Luo H."/>
            <person name="Baker S.E."/>
            <person name="Pisabarro A.G."/>
            <person name="Walton J.D."/>
            <person name="Blanchette R.A."/>
            <person name="Henrissat B."/>
            <person name="Martin F."/>
            <person name="Cullen D."/>
            <person name="Hibbett D.S."/>
            <person name="Grigoriev I.V."/>
        </authorList>
    </citation>
    <scope>NUCLEOTIDE SEQUENCE [LARGE SCALE GENOMIC DNA]</scope>
    <source>
        <strain evidence="4">MUCL 33604</strain>
    </source>
</reference>
<sequence length="449" mass="47924">MNPAHDDRQPPPAVSSGQDLCSVVSATPPAAQHVAPKLTPATGDPPVGLPTAPVTTKASAAAPNRTREKFTAANLELLARSANDRLIYNVKRGSIGESWKSLGDELRTKGLQHSDTTFRRKLEDLLKWHSDDADTPAALRHIMDGSSQAITISAILDSLADAKEDNTNKTDAEHEKGRAKIEQDRIGGEAIRAASLVASRCHRQLSLTPTDDEDTTKLVDHHAHSADATLSSLKKHSSLTPPSKDPSAPNPIAAPTNTSQAGTSPSVTPLPMTSLSTKQSSPEGHTLSDATNQTPRSSNPVQPATTNDENQDPQVSKTSTVARAEDVKGGGRASSTFDRAANKILGIPEDEAADRGASSSQSASSQTKKRARKDSEVGAESQPGRKSKWMRKDGNEDLLALMQTDIEERRTFQGMMLEEIKKGNDCYAEQAAKTAAFQAGFLELLAKKL</sequence>
<keyword evidence="4" id="KW-1185">Reference proteome</keyword>
<feature type="region of interest" description="Disordered" evidence="1">
    <location>
        <begin position="348"/>
        <end position="394"/>
    </location>
</feature>
<evidence type="ECO:0008006" key="5">
    <source>
        <dbReference type="Google" id="ProtNLM"/>
    </source>
</evidence>
<gene>
    <name evidence="3" type="ORF">JAAARDRAFT_190867</name>
    <name evidence="2" type="ORF">JAAARDRAFT_197386</name>
</gene>
<dbReference type="EMBL" id="KL197713">
    <property type="protein sequence ID" value="KDQ60713.1"/>
    <property type="molecule type" value="Genomic_DNA"/>
</dbReference>
<proteinExistence type="predicted"/>
<name>A0A067PQJ6_9AGAM</name>
<dbReference type="EMBL" id="KL197733">
    <property type="protein sequence ID" value="KDQ53582.1"/>
    <property type="molecule type" value="Genomic_DNA"/>
</dbReference>